<dbReference type="PROSITE" id="PS50109">
    <property type="entry name" value="HIS_KIN"/>
    <property type="match status" value="1"/>
</dbReference>
<feature type="transmembrane region" description="Helical" evidence="11">
    <location>
        <begin position="38"/>
        <end position="56"/>
    </location>
</feature>
<feature type="domain" description="PAC" evidence="14">
    <location>
        <begin position="224"/>
        <end position="282"/>
    </location>
</feature>
<keyword evidence="11" id="KW-0472">Membrane</keyword>
<protein>
    <recommendedName>
        <fullName evidence="10">Sensor protein FixL</fullName>
        <ecNumber evidence="2">2.7.13.3</ecNumber>
    </recommendedName>
</protein>
<dbReference type="EMBL" id="JACIDX010000002">
    <property type="protein sequence ID" value="MBB3953761.1"/>
    <property type="molecule type" value="Genomic_DNA"/>
</dbReference>
<organism evidence="15 16">
    <name type="scientific">Novosphingobium sediminicola</name>
    <dbReference type="NCBI Taxonomy" id="563162"/>
    <lineage>
        <taxon>Bacteria</taxon>
        <taxon>Pseudomonadati</taxon>
        <taxon>Pseudomonadota</taxon>
        <taxon>Alphaproteobacteria</taxon>
        <taxon>Sphingomonadales</taxon>
        <taxon>Sphingomonadaceae</taxon>
        <taxon>Novosphingobium</taxon>
    </lineage>
</organism>
<evidence type="ECO:0000256" key="11">
    <source>
        <dbReference type="SAM" id="Phobius"/>
    </source>
</evidence>
<keyword evidence="4 15" id="KW-0808">Transferase</keyword>
<feature type="domain" description="PAC" evidence="14">
    <location>
        <begin position="351"/>
        <end position="410"/>
    </location>
</feature>
<evidence type="ECO:0000256" key="5">
    <source>
        <dbReference type="ARBA" id="ARBA00022741"/>
    </source>
</evidence>
<dbReference type="Gene3D" id="6.10.250.2580">
    <property type="match status" value="1"/>
</dbReference>
<evidence type="ECO:0000259" key="13">
    <source>
        <dbReference type="PROSITE" id="PS50112"/>
    </source>
</evidence>
<dbReference type="SMART" id="SM00388">
    <property type="entry name" value="HisKA"/>
    <property type="match status" value="1"/>
</dbReference>
<dbReference type="Gene3D" id="1.10.287.130">
    <property type="match status" value="1"/>
</dbReference>
<evidence type="ECO:0000259" key="12">
    <source>
        <dbReference type="PROSITE" id="PS50109"/>
    </source>
</evidence>
<keyword evidence="8" id="KW-0902">Two-component regulatory system</keyword>
<dbReference type="InterPro" id="IPR000700">
    <property type="entry name" value="PAS-assoc_C"/>
</dbReference>
<feature type="domain" description="PAS" evidence="13">
    <location>
        <begin position="155"/>
        <end position="208"/>
    </location>
</feature>
<comment type="catalytic activity">
    <reaction evidence="1">
        <text>ATP + protein L-histidine = ADP + protein N-phospho-L-histidine.</text>
        <dbReference type="EC" id="2.7.13.3"/>
    </reaction>
</comment>
<evidence type="ECO:0000256" key="3">
    <source>
        <dbReference type="ARBA" id="ARBA00022553"/>
    </source>
</evidence>
<evidence type="ECO:0000313" key="16">
    <source>
        <dbReference type="Proteomes" id="UP000548867"/>
    </source>
</evidence>
<dbReference type="Pfam" id="PF00989">
    <property type="entry name" value="PAS"/>
    <property type="match status" value="1"/>
</dbReference>
<dbReference type="SUPFAM" id="SSF55874">
    <property type="entry name" value="ATPase domain of HSP90 chaperone/DNA topoisomerase II/histidine kinase"/>
    <property type="match status" value="1"/>
</dbReference>
<evidence type="ECO:0000256" key="6">
    <source>
        <dbReference type="ARBA" id="ARBA00022777"/>
    </source>
</evidence>
<reference evidence="15 16" key="1">
    <citation type="submission" date="2020-08" db="EMBL/GenBank/DDBJ databases">
        <title>Genomic Encyclopedia of Type Strains, Phase IV (KMG-IV): sequencing the most valuable type-strain genomes for metagenomic binning, comparative biology and taxonomic classification.</title>
        <authorList>
            <person name="Goeker M."/>
        </authorList>
    </citation>
    <scope>NUCLEOTIDE SEQUENCE [LARGE SCALE GENOMIC DNA]</scope>
    <source>
        <strain evidence="15 16">DSM 27057</strain>
    </source>
</reference>
<dbReference type="Gene3D" id="3.30.565.10">
    <property type="entry name" value="Histidine kinase-like ATPase, C-terminal domain"/>
    <property type="match status" value="1"/>
</dbReference>
<accession>A0A7W6CBZ4</accession>
<evidence type="ECO:0000256" key="1">
    <source>
        <dbReference type="ARBA" id="ARBA00000085"/>
    </source>
</evidence>
<keyword evidence="11" id="KW-1133">Transmembrane helix</keyword>
<dbReference type="InterPro" id="IPR003594">
    <property type="entry name" value="HATPase_dom"/>
</dbReference>
<evidence type="ECO:0000256" key="7">
    <source>
        <dbReference type="ARBA" id="ARBA00022840"/>
    </source>
</evidence>
<keyword evidence="16" id="KW-1185">Reference proteome</keyword>
<dbReference type="NCBIfam" id="TIGR00229">
    <property type="entry name" value="sensory_box"/>
    <property type="match status" value="2"/>
</dbReference>
<dbReference type="InterPro" id="IPR035965">
    <property type="entry name" value="PAS-like_dom_sf"/>
</dbReference>
<dbReference type="GO" id="GO:0005524">
    <property type="term" value="F:ATP binding"/>
    <property type="evidence" value="ECO:0007669"/>
    <property type="project" value="UniProtKB-KW"/>
</dbReference>
<dbReference type="SMART" id="SM00086">
    <property type="entry name" value="PAC"/>
    <property type="match status" value="2"/>
</dbReference>
<proteinExistence type="predicted"/>
<dbReference type="GO" id="GO:0006355">
    <property type="term" value="P:regulation of DNA-templated transcription"/>
    <property type="evidence" value="ECO:0007669"/>
    <property type="project" value="InterPro"/>
</dbReference>
<dbReference type="PROSITE" id="PS50112">
    <property type="entry name" value="PAS"/>
    <property type="match status" value="2"/>
</dbReference>
<dbReference type="Gene3D" id="1.20.120.620">
    <property type="entry name" value="Backbone structure of the membrane domain of e. Coli histidine kinase receptor kdpd"/>
    <property type="match status" value="1"/>
</dbReference>
<dbReference type="SUPFAM" id="SSF55785">
    <property type="entry name" value="PYP-like sensor domain (PAS domain)"/>
    <property type="match status" value="2"/>
</dbReference>
<dbReference type="PANTHER" id="PTHR43065:SF10">
    <property type="entry name" value="PEROXIDE STRESS-ACTIVATED HISTIDINE KINASE MAK3"/>
    <property type="match status" value="1"/>
</dbReference>
<dbReference type="InterPro" id="IPR038318">
    <property type="entry name" value="KdpD_sf"/>
</dbReference>
<keyword evidence="6 15" id="KW-0418">Kinase</keyword>
<dbReference type="InterPro" id="IPR000014">
    <property type="entry name" value="PAS"/>
</dbReference>
<dbReference type="InterPro" id="IPR036097">
    <property type="entry name" value="HisK_dim/P_sf"/>
</dbReference>
<dbReference type="SMART" id="SM00091">
    <property type="entry name" value="PAS"/>
    <property type="match status" value="2"/>
</dbReference>
<dbReference type="InterPro" id="IPR003661">
    <property type="entry name" value="HisK_dim/P_dom"/>
</dbReference>
<dbReference type="Pfam" id="PF02518">
    <property type="entry name" value="HATPase_c"/>
    <property type="match status" value="1"/>
</dbReference>
<dbReference type="SUPFAM" id="SSF47384">
    <property type="entry name" value="Homodimeric domain of signal transducing histidine kinase"/>
    <property type="match status" value="1"/>
</dbReference>
<dbReference type="Gene3D" id="3.30.450.20">
    <property type="entry name" value="PAS domain"/>
    <property type="match status" value="2"/>
</dbReference>
<dbReference type="InterPro" id="IPR004358">
    <property type="entry name" value="Sig_transdc_His_kin-like_C"/>
</dbReference>
<keyword evidence="5" id="KW-0547">Nucleotide-binding</keyword>
<dbReference type="InterPro" id="IPR005467">
    <property type="entry name" value="His_kinase_dom"/>
</dbReference>
<dbReference type="PROSITE" id="PS50113">
    <property type="entry name" value="PAC"/>
    <property type="match status" value="2"/>
</dbReference>
<keyword evidence="3" id="KW-0597">Phosphoprotein</keyword>
<feature type="transmembrane region" description="Helical" evidence="11">
    <location>
        <begin position="68"/>
        <end position="99"/>
    </location>
</feature>
<dbReference type="EC" id="2.7.13.3" evidence="2"/>
<feature type="domain" description="Histidine kinase" evidence="12">
    <location>
        <begin position="430"/>
        <end position="645"/>
    </location>
</feature>
<dbReference type="InterPro" id="IPR001610">
    <property type="entry name" value="PAC"/>
</dbReference>
<evidence type="ECO:0000259" key="14">
    <source>
        <dbReference type="PROSITE" id="PS50113"/>
    </source>
</evidence>
<dbReference type="Pfam" id="PF00512">
    <property type="entry name" value="HisKA"/>
    <property type="match status" value="1"/>
</dbReference>
<dbReference type="CDD" id="cd00130">
    <property type="entry name" value="PAS"/>
    <property type="match status" value="2"/>
</dbReference>
<dbReference type="GO" id="GO:0000155">
    <property type="term" value="F:phosphorelay sensor kinase activity"/>
    <property type="evidence" value="ECO:0007669"/>
    <property type="project" value="InterPro"/>
</dbReference>
<dbReference type="Pfam" id="PF13426">
    <property type="entry name" value="PAS_9"/>
    <property type="match status" value="1"/>
</dbReference>
<dbReference type="InterPro" id="IPR036890">
    <property type="entry name" value="HATPase_C_sf"/>
</dbReference>
<keyword evidence="7" id="KW-0067">ATP-binding</keyword>
<dbReference type="CDD" id="cd00082">
    <property type="entry name" value="HisKA"/>
    <property type="match status" value="1"/>
</dbReference>
<comment type="function">
    <text evidence="9">Putative oxygen sensor; modulates the activity of FixJ, a transcriptional activator of nitrogen fixation fixK gene. FixL probably acts as a kinase that phosphorylates FixJ.</text>
</comment>
<name>A0A7W6CBZ4_9SPHN</name>
<dbReference type="SMART" id="SM00387">
    <property type="entry name" value="HATPase_c"/>
    <property type="match status" value="1"/>
</dbReference>
<feature type="domain" description="PAS" evidence="13">
    <location>
        <begin position="283"/>
        <end position="353"/>
    </location>
</feature>
<dbReference type="FunFam" id="3.30.450.20:FF:000060">
    <property type="entry name" value="Sensor protein FixL"/>
    <property type="match status" value="1"/>
</dbReference>
<evidence type="ECO:0000256" key="2">
    <source>
        <dbReference type="ARBA" id="ARBA00012438"/>
    </source>
</evidence>
<comment type="caution">
    <text evidence="15">The sequence shown here is derived from an EMBL/GenBank/DDBJ whole genome shotgun (WGS) entry which is preliminary data.</text>
</comment>
<dbReference type="PRINTS" id="PR00344">
    <property type="entry name" value="BCTRLSENSOR"/>
</dbReference>
<dbReference type="Proteomes" id="UP000548867">
    <property type="component" value="Unassembled WGS sequence"/>
</dbReference>
<evidence type="ECO:0000256" key="8">
    <source>
        <dbReference type="ARBA" id="ARBA00023012"/>
    </source>
</evidence>
<evidence type="ECO:0000256" key="10">
    <source>
        <dbReference type="ARBA" id="ARBA00070616"/>
    </source>
</evidence>
<keyword evidence="11" id="KW-0812">Transmembrane</keyword>
<dbReference type="InterPro" id="IPR013767">
    <property type="entry name" value="PAS_fold"/>
</dbReference>
<dbReference type="PANTHER" id="PTHR43065">
    <property type="entry name" value="SENSOR HISTIDINE KINASE"/>
    <property type="match status" value="1"/>
</dbReference>
<evidence type="ECO:0000256" key="9">
    <source>
        <dbReference type="ARBA" id="ARBA00059827"/>
    </source>
</evidence>
<sequence length="645" mass="70907">MYFYPYWRGSLRPANRMARRTGGDKAIAIGGWDNSVRFRYGIAVISVLIAAILRLMMDPFIGERAAYLPFTLVVLITVLWCGPGPALLTSVLSLCFGFLFAQSESVGMSELVQSTLFLATAGGIITVGEIANTYRRKLIQTNLESQRRAEQFAQAAEELNLLIDGTPGLAIYMLDPSGRVVIWNKGAQRLSGWSEEEALGKHTSIFYPAPLLAAGRPETDLAQARSEGRIEGEGWRLHKDGTTFLAAFSITALYDEKGSLRGFAEIVSDITRRRADENALLARESLLTSILSTVPDAMVVIDAHGVILSFSDAAQTMFGYEAQEVVGRNISILMPAPDCHRHDLYLRRYLETGEKRIIGKGRVVFAQRKNGTTFPVTLSIGEARDGEQHIFTGFLQDLTERLQAEERLESLQSELIHVSRISAMGAMASTLAHELNQPIAAVVNYVQAAHNQIAGPQDWDLAAMREALDDAARNALRAGQIVRRLRAFVTMGTVERTVETLPSVINEACALALMGAREQGVHTYFDLGPDALTVLADRIQIQQVIINLIRNACEAMADSAERRLRIEAHPYGTEFARVTISDSGCGIAPAIHDQLFKAFSSTKPDGMGLGLSICRTIIEAHEGKIWLETREGRGTSFHFTLPRAK</sequence>
<gene>
    <name evidence="15" type="ORF">GGR38_000688</name>
</gene>
<evidence type="ECO:0000313" key="15">
    <source>
        <dbReference type="EMBL" id="MBB3953761.1"/>
    </source>
</evidence>
<dbReference type="AlphaFoldDB" id="A0A7W6CBZ4"/>
<evidence type="ECO:0000256" key="4">
    <source>
        <dbReference type="ARBA" id="ARBA00022679"/>
    </source>
</evidence>